<keyword evidence="3" id="KW-1185">Reference proteome</keyword>
<reference evidence="2" key="1">
    <citation type="submission" date="2020-11" db="EMBL/GenBank/DDBJ databases">
        <authorList>
            <consortium name="DOE Joint Genome Institute"/>
            <person name="Ahrendt S."/>
            <person name="Riley R."/>
            <person name="Andreopoulos W."/>
            <person name="Labutti K."/>
            <person name="Pangilinan J."/>
            <person name="Ruiz-Duenas F.J."/>
            <person name="Barrasa J.M."/>
            <person name="Sanchez-Garcia M."/>
            <person name="Camarero S."/>
            <person name="Miyauchi S."/>
            <person name="Serrano A."/>
            <person name="Linde D."/>
            <person name="Babiker R."/>
            <person name="Drula E."/>
            <person name="Ayuso-Fernandez I."/>
            <person name="Pacheco R."/>
            <person name="Padilla G."/>
            <person name="Ferreira P."/>
            <person name="Barriuso J."/>
            <person name="Kellner H."/>
            <person name="Castanera R."/>
            <person name="Alfaro M."/>
            <person name="Ramirez L."/>
            <person name="Pisabarro A.G."/>
            <person name="Kuo A."/>
            <person name="Tritt A."/>
            <person name="Lipzen A."/>
            <person name="He G."/>
            <person name="Yan M."/>
            <person name="Ng V."/>
            <person name="Cullen D."/>
            <person name="Martin F."/>
            <person name="Rosso M.-N."/>
            <person name="Henrissat B."/>
            <person name="Hibbett D."/>
            <person name="Martinez A.T."/>
            <person name="Grigoriev I.V."/>
        </authorList>
    </citation>
    <scope>NUCLEOTIDE SEQUENCE</scope>
    <source>
        <strain evidence="2">CBS 506.95</strain>
    </source>
</reference>
<accession>A0A9P6JN26</accession>
<keyword evidence="1" id="KW-1133">Transmembrane helix</keyword>
<comment type="caution">
    <text evidence="2">The sequence shown here is derived from an EMBL/GenBank/DDBJ whole genome shotgun (WGS) entry which is preliminary data.</text>
</comment>
<keyword evidence="1" id="KW-0472">Membrane</keyword>
<gene>
    <name evidence="2" type="ORF">CPB83DRAFT_857343</name>
</gene>
<dbReference type="Proteomes" id="UP000807306">
    <property type="component" value="Unassembled WGS sequence"/>
</dbReference>
<sequence length="83" mass="9692">MRKTSYSSSNSRLPCWGIIELILPNTLYLLHFLWRARLCVQDQTFVHVCQPELGLNEDNTSLIIKIAFALLGDHRVDSNKKYW</sequence>
<evidence type="ECO:0000313" key="2">
    <source>
        <dbReference type="EMBL" id="KAF9526726.1"/>
    </source>
</evidence>
<organism evidence="2 3">
    <name type="scientific">Crepidotus variabilis</name>
    <dbReference type="NCBI Taxonomy" id="179855"/>
    <lineage>
        <taxon>Eukaryota</taxon>
        <taxon>Fungi</taxon>
        <taxon>Dikarya</taxon>
        <taxon>Basidiomycota</taxon>
        <taxon>Agaricomycotina</taxon>
        <taxon>Agaricomycetes</taxon>
        <taxon>Agaricomycetidae</taxon>
        <taxon>Agaricales</taxon>
        <taxon>Agaricineae</taxon>
        <taxon>Crepidotaceae</taxon>
        <taxon>Crepidotus</taxon>
    </lineage>
</organism>
<proteinExistence type="predicted"/>
<feature type="transmembrane region" description="Helical" evidence="1">
    <location>
        <begin position="12"/>
        <end position="34"/>
    </location>
</feature>
<evidence type="ECO:0000313" key="3">
    <source>
        <dbReference type="Proteomes" id="UP000807306"/>
    </source>
</evidence>
<dbReference type="AlphaFoldDB" id="A0A9P6JN26"/>
<keyword evidence="1" id="KW-0812">Transmembrane</keyword>
<protein>
    <submittedName>
        <fullName evidence="2">Uncharacterized protein</fullName>
    </submittedName>
</protein>
<name>A0A9P6JN26_9AGAR</name>
<dbReference type="EMBL" id="MU157868">
    <property type="protein sequence ID" value="KAF9526726.1"/>
    <property type="molecule type" value="Genomic_DNA"/>
</dbReference>
<evidence type="ECO:0000256" key="1">
    <source>
        <dbReference type="SAM" id="Phobius"/>
    </source>
</evidence>